<feature type="region of interest" description="Disordered" evidence="6">
    <location>
        <begin position="464"/>
        <end position="511"/>
    </location>
</feature>
<organism evidence="7">
    <name type="scientific">viral metagenome</name>
    <dbReference type="NCBI Taxonomy" id="1070528"/>
    <lineage>
        <taxon>unclassified sequences</taxon>
        <taxon>metagenomes</taxon>
        <taxon>organismal metagenomes</taxon>
    </lineage>
</organism>
<feature type="compositionally biased region" description="Basic and acidic residues" evidence="6">
    <location>
        <begin position="480"/>
        <end position="491"/>
    </location>
</feature>
<name>A0A6C0HBQ9_9ZZZZ</name>
<keyword evidence="1" id="KW-0732">Signal</keyword>
<dbReference type="NCBIfam" id="NF040521">
    <property type="entry name" value="C45_proenzyme"/>
    <property type="match status" value="1"/>
</dbReference>
<dbReference type="PANTHER" id="PTHR12370">
    <property type="entry name" value="PHOSPHOLIPASE B-RELATED"/>
    <property type="match status" value="1"/>
</dbReference>
<dbReference type="GO" id="GO:0005576">
    <property type="term" value="C:extracellular region"/>
    <property type="evidence" value="ECO:0007669"/>
    <property type="project" value="TreeGrafter"/>
</dbReference>
<dbReference type="Gene3D" id="3.60.60.30">
    <property type="match status" value="1"/>
</dbReference>
<reference evidence="7" key="1">
    <citation type="journal article" date="2020" name="Nature">
        <title>Giant virus diversity and host interactions through global metagenomics.</title>
        <authorList>
            <person name="Schulz F."/>
            <person name="Roux S."/>
            <person name="Paez-Espino D."/>
            <person name="Jungbluth S."/>
            <person name="Walsh D.A."/>
            <person name="Denef V.J."/>
            <person name="McMahon K.D."/>
            <person name="Konstantinidis K.T."/>
            <person name="Eloe-Fadrosh E.A."/>
            <person name="Kyrpides N.C."/>
            <person name="Woyke T."/>
        </authorList>
    </citation>
    <scope>NUCLEOTIDE SEQUENCE</scope>
    <source>
        <strain evidence="7">GVMAG-M-3300023179-86</strain>
    </source>
</reference>
<proteinExistence type="predicted"/>
<evidence type="ECO:0000256" key="1">
    <source>
        <dbReference type="ARBA" id="ARBA00022729"/>
    </source>
</evidence>
<keyword evidence="5" id="KW-0325">Glycoprotein</keyword>
<evidence type="ECO:0000256" key="5">
    <source>
        <dbReference type="ARBA" id="ARBA00023180"/>
    </source>
</evidence>
<evidence type="ECO:0000313" key="7">
    <source>
        <dbReference type="EMBL" id="QHT77433.1"/>
    </source>
</evidence>
<dbReference type="EMBL" id="MN739917">
    <property type="protein sequence ID" value="QHT77433.1"/>
    <property type="molecule type" value="Genomic_DNA"/>
</dbReference>
<accession>A0A6C0HBQ9</accession>
<protein>
    <submittedName>
        <fullName evidence="7">Uncharacterized protein</fullName>
    </submittedName>
</protein>
<dbReference type="PANTHER" id="PTHR12370:SF3">
    <property type="entry name" value="PHOSPHOLIPASE B-LIKE 2-RELATED"/>
    <property type="match status" value="1"/>
</dbReference>
<evidence type="ECO:0000256" key="2">
    <source>
        <dbReference type="ARBA" id="ARBA00022801"/>
    </source>
</evidence>
<dbReference type="InterPro" id="IPR007000">
    <property type="entry name" value="PLipase_B-like"/>
</dbReference>
<feature type="compositionally biased region" description="Basic residues" evidence="6">
    <location>
        <begin position="464"/>
        <end position="479"/>
    </location>
</feature>
<keyword evidence="4" id="KW-0443">Lipid metabolism</keyword>
<dbReference type="InterPro" id="IPR047794">
    <property type="entry name" value="C45_proenzyme-like"/>
</dbReference>
<evidence type="ECO:0000256" key="3">
    <source>
        <dbReference type="ARBA" id="ARBA00022963"/>
    </source>
</evidence>
<keyword evidence="2" id="KW-0378">Hydrolase</keyword>
<keyword evidence="3" id="KW-0442">Lipid degradation</keyword>
<evidence type="ECO:0000256" key="6">
    <source>
        <dbReference type="SAM" id="MobiDB-lite"/>
    </source>
</evidence>
<dbReference type="GO" id="GO:0009395">
    <property type="term" value="P:phospholipid catabolic process"/>
    <property type="evidence" value="ECO:0007669"/>
    <property type="project" value="TreeGrafter"/>
</dbReference>
<dbReference type="AlphaFoldDB" id="A0A6C0HBQ9"/>
<sequence>MTTNMKDFRKIKNGISYKQNGWNYVSLKGAPHEIGYAHGYLLADEYKKASDVIKFTTLYQTGYTWDFFVESSKKLYNDTIQTAFPDLYEEMEGMAEGCTDAGVKTTVDEIIAWNNSISLLGYWFPHSDVMKDKGTPGGLEGGAPKDRCSAFIAVGDYTTDGKIVVAHNSFTDFTDGQYNNCIVDIHPNNKQYHRILMQSPPCYIWSATDFFVTSKGIIGTETTIGGFIPFENKYPISCRIRKAMNEGNTLDDYVNILWEGNSGDYANSWMFGDINTNEIMLLELGLKYKSVQRTTNGVFIGFNAPYDPQIRNIECSNTGMDDVRRHQGARKVRLGDLMEENKGKLDAELAMKLIADHYDVYLGKENMCSRTVCSHYDLDAREYMSDPGRPKPFQARGAVDGCVADSKMIKNMSFMGRFGNSCGTPFIVDEYINKNRVWAHLKPYLVDRPSQPWTLFSCTTTEHKKSRGKKTSTIKKRSTKRSDKTIRKDTPHPNVTKETAVMENEPQSVEM</sequence>
<evidence type="ECO:0000256" key="4">
    <source>
        <dbReference type="ARBA" id="ARBA00023098"/>
    </source>
</evidence>
<dbReference type="GO" id="GO:0004620">
    <property type="term" value="F:phospholipase activity"/>
    <property type="evidence" value="ECO:0007669"/>
    <property type="project" value="InterPro"/>
</dbReference>